<dbReference type="SMART" id="SM00922">
    <property type="entry name" value="MR_MLE"/>
    <property type="match status" value="1"/>
</dbReference>
<keyword evidence="4" id="KW-1185">Reference proteome</keyword>
<keyword evidence="3" id="KW-0413">Isomerase</keyword>
<keyword evidence="1" id="KW-0456">Lyase</keyword>
<dbReference type="InterPro" id="IPR013341">
    <property type="entry name" value="Mandelate_racemase_N_dom"/>
</dbReference>
<dbReference type="CDD" id="cd03316">
    <property type="entry name" value="MR_like"/>
    <property type="match status" value="1"/>
</dbReference>
<accession>A0A829Y9F7</accession>
<sequence length="402" mass="43095">MKIVKVEAFPIQAEPIDSRSYWGSRAWGAERAAGQAELSTEYPVPLRRKFVYSRTIDTVIVRIETDSGHVGWGEAKAPVAPQATAKIVDLLLKDILIGADPRDVLVLWERMYAGMRVRGHRAGFYIEAIAGVDIALWDLAGQAAGAPISTLLGGKMRESVRVYASGIPSLPLEAPDEAIAELVEEARSLRAAGYTGVKMAIGRGVRGDLRAIRAIRDGVGDDFTIYADAAGVYSRADAMRLGEAMEELGVGFFEMPIPPEDVEGYAELAQRLSIPIALDSIMSRHETVELIRNRAIDIVQPDVCRAGGITECRRIAELADCFGLAFQPHVSIGSAVHVAASAHLAVAMPNSIVCEYWIGKNPIGAAIAATPAEVKNGYLFAPSGAGLGIGLNAEQLLRHTAK</sequence>
<evidence type="ECO:0000259" key="2">
    <source>
        <dbReference type="SMART" id="SM00922"/>
    </source>
</evidence>
<dbReference type="AlphaFoldDB" id="A0A829Y9F7"/>
<dbReference type="InterPro" id="IPR036849">
    <property type="entry name" value="Enolase-like_C_sf"/>
</dbReference>
<dbReference type="PROSITE" id="PS00908">
    <property type="entry name" value="MR_MLE_1"/>
    <property type="match status" value="1"/>
</dbReference>
<dbReference type="Pfam" id="PF13378">
    <property type="entry name" value="MR_MLE_C"/>
    <property type="match status" value="1"/>
</dbReference>
<dbReference type="RefSeq" id="WP_161811715.1">
    <property type="nucleotide sequence ID" value="NZ_BLJN01000002.1"/>
</dbReference>
<proteinExistence type="predicted"/>
<comment type="caution">
    <text evidence="3">The sequence shown here is derived from an EMBL/GenBank/DDBJ whole genome shotgun (WGS) entry which is preliminary data.</text>
</comment>
<dbReference type="SUPFAM" id="SSF51604">
    <property type="entry name" value="Enolase C-terminal domain-like"/>
    <property type="match status" value="1"/>
</dbReference>
<dbReference type="InterPro" id="IPR018110">
    <property type="entry name" value="Mandel_Rmase/mucon_lact_enz_CS"/>
</dbReference>
<dbReference type="GO" id="GO:0009063">
    <property type="term" value="P:amino acid catabolic process"/>
    <property type="evidence" value="ECO:0007669"/>
    <property type="project" value="InterPro"/>
</dbReference>
<dbReference type="InterPro" id="IPR013342">
    <property type="entry name" value="Mandelate_racemase_C"/>
</dbReference>
<gene>
    <name evidence="3" type="primary">gci</name>
    <name evidence="3" type="ORF">GCM10011487_19670</name>
</gene>
<evidence type="ECO:0000313" key="3">
    <source>
        <dbReference type="EMBL" id="GFE79967.1"/>
    </source>
</evidence>
<dbReference type="Pfam" id="PF02746">
    <property type="entry name" value="MR_MLE_N"/>
    <property type="match status" value="1"/>
</dbReference>
<dbReference type="Gene3D" id="3.30.390.10">
    <property type="entry name" value="Enolase-like, N-terminal domain"/>
    <property type="match status" value="1"/>
</dbReference>
<dbReference type="SFLD" id="SFLDS00001">
    <property type="entry name" value="Enolase"/>
    <property type="match status" value="1"/>
</dbReference>
<dbReference type="InterPro" id="IPR034593">
    <property type="entry name" value="DgoD-like"/>
</dbReference>
<dbReference type="InterPro" id="IPR029017">
    <property type="entry name" value="Enolase-like_N"/>
</dbReference>
<dbReference type="GO" id="GO:0016829">
    <property type="term" value="F:lyase activity"/>
    <property type="evidence" value="ECO:0007669"/>
    <property type="project" value="UniProtKB-KW"/>
</dbReference>
<dbReference type="PANTHER" id="PTHR48080">
    <property type="entry name" value="D-GALACTONATE DEHYDRATASE-RELATED"/>
    <property type="match status" value="1"/>
</dbReference>
<dbReference type="SFLD" id="SFLDG00179">
    <property type="entry name" value="mandelate_racemase"/>
    <property type="match status" value="1"/>
</dbReference>
<dbReference type="Proteomes" id="UP000445000">
    <property type="component" value="Unassembled WGS sequence"/>
</dbReference>
<feature type="domain" description="Mandelate racemase/muconate lactonizing enzyme C-terminal" evidence="2">
    <location>
        <begin position="179"/>
        <end position="275"/>
    </location>
</feature>
<protein>
    <submittedName>
        <fullName evidence="3">D-galactarolactone cycloisomerase</fullName>
    </submittedName>
</protein>
<evidence type="ECO:0000313" key="4">
    <source>
        <dbReference type="Proteomes" id="UP000445000"/>
    </source>
</evidence>
<dbReference type="SUPFAM" id="SSF54826">
    <property type="entry name" value="Enolase N-terminal domain-like"/>
    <property type="match status" value="1"/>
</dbReference>
<evidence type="ECO:0000256" key="1">
    <source>
        <dbReference type="ARBA" id="ARBA00023239"/>
    </source>
</evidence>
<dbReference type="InterPro" id="IPR029065">
    <property type="entry name" value="Enolase_C-like"/>
</dbReference>
<dbReference type="EMBL" id="BLJN01000002">
    <property type="protein sequence ID" value="GFE79967.1"/>
    <property type="molecule type" value="Genomic_DNA"/>
</dbReference>
<dbReference type="GO" id="GO:0016853">
    <property type="term" value="F:isomerase activity"/>
    <property type="evidence" value="ECO:0007669"/>
    <property type="project" value="UniProtKB-KW"/>
</dbReference>
<name>A0A829Y9F7_9GAMM</name>
<dbReference type="PANTHER" id="PTHR48080:SF2">
    <property type="entry name" value="D-GALACTONATE DEHYDRATASE"/>
    <property type="match status" value="1"/>
</dbReference>
<reference evidence="4" key="1">
    <citation type="submission" date="2020-01" db="EMBL/GenBank/DDBJ databases">
        <title>'Steroidobacter agaridevorans' sp. nov., agar-degrading bacteria isolated from rhizosphere soils.</title>
        <authorList>
            <person name="Ikenaga M."/>
            <person name="Kataoka M."/>
            <person name="Murouchi A."/>
            <person name="Katsuragi S."/>
            <person name="Sakai M."/>
        </authorList>
    </citation>
    <scope>NUCLEOTIDE SEQUENCE [LARGE SCALE GENOMIC DNA]</scope>
    <source>
        <strain evidence="4">YU21-B</strain>
    </source>
</reference>
<dbReference type="Gene3D" id="3.20.20.120">
    <property type="entry name" value="Enolase-like C-terminal domain"/>
    <property type="match status" value="1"/>
</dbReference>
<organism evidence="3 4">
    <name type="scientific">Steroidobacter agaridevorans</name>
    <dbReference type="NCBI Taxonomy" id="2695856"/>
    <lineage>
        <taxon>Bacteria</taxon>
        <taxon>Pseudomonadati</taxon>
        <taxon>Pseudomonadota</taxon>
        <taxon>Gammaproteobacteria</taxon>
        <taxon>Steroidobacterales</taxon>
        <taxon>Steroidobacteraceae</taxon>
        <taxon>Steroidobacter</taxon>
    </lineage>
</organism>